<evidence type="ECO:0000313" key="3">
    <source>
        <dbReference type="Proteomes" id="UP001156940"/>
    </source>
</evidence>
<dbReference type="Proteomes" id="UP001156940">
    <property type="component" value="Unassembled WGS sequence"/>
</dbReference>
<feature type="chain" id="PRO_5045172104" description="DUF333 domain-containing protein" evidence="1">
    <location>
        <begin position="24"/>
        <end position="71"/>
    </location>
</feature>
<name>A0ABT6J5Y2_9GAMM</name>
<organism evidence="2 3">
    <name type="scientific">Luteimonas endophytica</name>
    <dbReference type="NCBI Taxonomy" id="3042023"/>
    <lineage>
        <taxon>Bacteria</taxon>
        <taxon>Pseudomonadati</taxon>
        <taxon>Pseudomonadota</taxon>
        <taxon>Gammaproteobacteria</taxon>
        <taxon>Lysobacterales</taxon>
        <taxon>Lysobacteraceae</taxon>
        <taxon>Luteimonas</taxon>
    </lineage>
</organism>
<proteinExistence type="predicted"/>
<accession>A0ABT6J5Y2</accession>
<protein>
    <recommendedName>
        <fullName evidence="4">DUF333 domain-containing protein</fullName>
    </recommendedName>
</protein>
<dbReference type="EMBL" id="JARXRM010000019">
    <property type="protein sequence ID" value="MDH5822219.1"/>
    <property type="molecule type" value="Genomic_DNA"/>
</dbReference>
<feature type="signal peptide" evidence="1">
    <location>
        <begin position="1"/>
        <end position="23"/>
    </location>
</feature>
<sequence>MMKLKTALAVAALSLGFAGSASAAPPIPCTAENQGTTYYQGGHNGGLLYLCLANEWELVARCDGPGDCTWY</sequence>
<evidence type="ECO:0000256" key="1">
    <source>
        <dbReference type="SAM" id="SignalP"/>
    </source>
</evidence>
<keyword evidence="1" id="KW-0732">Signal</keyword>
<comment type="caution">
    <text evidence="2">The sequence shown here is derived from an EMBL/GenBank/DDBJ whole genome shotgun (WGS) entry which is preliminary data.</text>
</comment>
<reference evidence="2 3" key="1">
    <citation type="submission" date="2023-04" db="EMBL/GenBank/DDBJ databases">
        <title>Luteimonas endophyticus RD2P54.</title>
        <authorList>
            <person name="Sun J.-Q."/>
        </authorList>
    </citation>
    <scope>NUCLEOTIDE SEQUENCE [LARGE SCALE GENOMIC DNA]</scope>
    <source>
        <strain evidence="2 3">RD2P54</strain>
    </source>
</reference>
<gene>
    <name evidence="2" type="ORF">QFW77_04345</name>
</gene>
<dbReference type="RefSeq" id="WP_280573074.1">
    <property type="nucleotide sequence ID" value="NZ_JARXRM010000019.1"/>
</dbReference>
<evidence type="ECO:0008006" key="4">
    <source>
        <dbReference type="Google" id="ProtNLM"/>
    </source>
</evidence>
<evidence type="ECO:0000313" key="2">
    <source>
        <dbReference type="EMBL" id="MDH5822219.1"/>
    </source>
</evidence>
<keyword evidence="3" id="KW-1185">Reference proteome</keyword>